<dbReference type="SUPFAM" id="SSF46785">
    <property type="entry name" value="Winged helix' DNA-binding domain"/>
    <property type="match status" value="1"/>
</dbReference>
<dbReference type="EMBL" id="JARXVC010000016">
    <property type="protein sequence ID" value="MDH6283833.1"/>
    <property type="molecule type" value="Genomic_DNA"/>
</dbReference>
<evidence type="ECO:0000313" key="6">
    <source>
        <dbReference type="Proteomes" id="UP001160334"/>
    </source>
</evidence>
<sequence length="186" mass="20500">MTDTDGAAAVNRDENIDDLDFLSFVDFAVRKTTTAMPDVDPVSMKLVLELTRVASALVYDLESTVHRPGGWSWPGFRVLFVLWLAGPSEAKRVAKLSGMSRAAVSALVNTLERDGYVTRRRSEVDRRAVELRLTDAGLEAITTTYAEHNRREQVWAGALTRPERTILIGLLEKLATASSGEAHTRG</sequence>
<accession>A0ABT6MHN9</accession>
<evidence type="ECO:0000259" key="4">
    <source>
        <dbReference type="PROSITE" id="PS50995"/>
    </source>
</evidence>
<organism evidence="5 6">
    <name type="scientific">Prescottella agglutinans</name>
    <dbReference type="NCBI Taxonomy" id="1644129"/>
    <lineage>
        <taxon>Bacteria</taxon>
        <taxon>Bacillati</taxon>
        <taxon>Actinomycetota</taxon>
        <taxon>Actinomycetes</taxon>
        <taxon>Mycobacteriales</taxon>
        <taxon>Nocardiaceae</taxon>
        <taxon>Prescottella</taxon>
    </lineage>
</organism>
<protein>
    <submittedName>
        <fullName evidence="5">DNA-binding MarR family transcriptional regulator</fullName>
    </submittedName>
</protein>
<evidence type="ECO:0000256" key="2">
    <source>
        <dbReference type="ARBA" id="ARBA00023125"/>
    </source>
</evidence>
<keyword evidence="6" id="KW-1185">Reference proteome</keyword>
<dbReference type="Gene3D" id="1.10.10.10">
    <property type="entry name" value="Winged helix-like DNA-binding domain superfamily/Winged helix DNA-binding domain"/>
    <property type="match status" value="1"/>
</dbReference>
<evidence type="ECO:0000313" key="5">
    <source>
        <dbReference type="EMBL" id="MDH6283833.1"/>
    </source>
</evidence>
<dbReference type="InterPro" id="IPR023187">
    <property type="entry name" value="Tscrpt_reg_MarR-type_CS"/>
</dbReference>
<dbReference type="PROSITE" id="PS01117">
    <property type="entry name" value="HTH_MARR_1"/>
    <property type="match status" value="1"/>
</dbReference>
<dbReference type="GO" id="GO:0003677">
    <property type="term" value="F:DNA binding"/>
    <property type="evidence" value="ECO:0007669"/>
    <property type="project" value="UniProtKB-KW"/>
</dbReference>
<evidence type="ECO:0000256" key="1">
    <source>
        <dbReference type="ARBA" id="ARBA00023015"/>
    </source>
</evidence>
<reference evidence="5 6" key="1">
    <citation type="submission" date="2023-04" db="EMBL/GenBank/DDBJ databases">
        <title>Forest soil microbial communities from Buena Vista Peninsula, Colon Province, Panama.</title>
        <authorList>
            <person name="Bouskill N."/>
        </authorList>
    </citation>
    <scope>NUCLEOTIDE SEQUENCE [LARGE SCALE GENOMIC DNA]</scope>
    <source>
        <strain evidence="5 6">CFH S0262</strain>
    </source>
</reference>
<dbReference type="RefSeq" id="WP_280763087.1">
    <property type="nucleotide sequence ID" value="NZ_JARXVC010000016.1"/>
</dbReference>
<dbReference type="InterPro" id="IPR039422">
    <property type="entry name" value="MarR/SlyA-like"/>
</dbReference>
<dbReference type="InterPro" id="IPR036390">
    <property type="entry name" value="WH_DNA-bd_sf"/>
</dbReference>
<dbReference type="PRINTS" id="PR00598">
    <property type="entry name" value="HTHMARR"/>
</dbReference>
<keyword evidence="3" id="KW-0804">Transcription</keyword>
<evidence type="ECO:0000256" key="3">
    <source>
        <dbReference type="ARBA" id="ARBA00023163"/>
    </source>
</evidence>
<dbReference type="PANTHER" id="PTHR33164">
    <property type="entry name" value="TRANSCRIPTIONAL REGULATOR, MARR FAMILY"/>
    <property type="match status" value="1"/>
</dbReference>
<name>A0ABT6MHN9_9NOCA</name>
<keyword evidence="1" id="KW-0805">Transcription regulation</keyword>
<feature type="domain" description="HTH marR-type" evidence="4">
    <location>
        <begin position="43"/>
        <end position="176"/>
    </location>
</feature>
<dbReference type="Proteomes" id="UP001160334">
    <property type="component" value="Unassembled WGS sequence"/>
</dbReference>
<keyword evidence="2 5" id="KW-0238">DNA-binding</keyword>
<proteinExistence type="predicted"/>
<dbReference type="Pfam" id="PF01047">
    <property type="entry name" value="MarR"/>
    <property type="match status" value="1"/>
</dbReference>
<comment type="caution">
    <text evidence="5">The sequence shown here is derived from an EMBL/GenBank/DDBJ whole genome shotgun (WGS) entry which is preliminary data.</text>
</comment>
<dbReference type="SMART" id="SM00347">
    <property type="entry name" value="HTH_MARR"/>
    <property type="match status" value="1"/>
</dbReference>
<dbReference type="PROSITE" id="PS50995">
    <property type="entry name" value="HTH_MARR_2"/>
    <property type="match status" value="1"/>
</dbReference>
<dbReference type="InterPro" id="IPR000835">
    <property type="entry name" value="HTH_MarR-typ"/>
</dbReference>
<gene>
    <name evidence="5" type="ORF">M2280_005084</name>
</gene>
<dbReference type="PANTHER" id="PTHR33164:SF89">
    <property type="entry name" value="MARR FAMILY REGULATORY PROTEIN"/>
    <property type="match status" value="1"/>
</dbReference>
<dbReference type="InterPro" id="IPR036388">
    <property type="entry name" value="WH-like_DNA-bd_sf"/>
</dbReference>